<sequence length="117" mass="12677">MTAPRVVAGVLALAGGYWAITLSSWLAFPIGVLVLLPGFAIWVFFGLRVLSKHSKPWFVAGWLFAMVWHLAIATWAPLISGLLDNAQFIRAPAAAAATLSLAGFLLEIRRGKHSTDY</sequence>
<evidence type="ECO:0008006" key="4">
    <source>
        <dbReference type="Google" id="ProtNLM"/>
    </source>
</evidence>
<accession>A0ABM7REY5</accession>
<evidence type="ECO:0000313" key="3">
    <source>
        <dbReference type="Proteomes" id="UP001374893"/>
    </source>
</evidence>
<feature type="transmembrane region" description="Helical" evidence="1">
    <location>
        <begin position="57"/>
        <end position="76"/>
    </location>
</feature>
<evidence type="ECO:0000256" key="1">
    <source>
        <dbReference type="SAM" id="Phobius"/>
    </source>
</evidence>
<organism evidence="2 3">
    <name type="scientific">Haloferula helveola</name>
    <dbReference type="NCBI Taxonomy" id="490095"/>
    <lineage>
        <taxon>Bacteria</taxon>
        <taxon>Pseudomonadati</taxon>
        <taxon>Verrucomicrobiota</taxon>
        <taxon>Verrucomicrobiia</taxon>
        <taxon>Verrucomicrobiales</taxon>
        <taxon>Verrucomicrobiaceae</taxon>
        <taxon>Haloferula</taxon>
    </lineage>
</organism>
<keyword evidence="1" id="KW-0812">Transmembrane</keyword>
<feature type="transmembrane region" description="Helical" evidence="1">
    <location>
        <begin position="25"/>
        <end position="45"/>
    </location>
</feature>
<keyword evidence="1" id="KW-0472">Membrane</keyword>
<proteinExistence type="predicted"/>
<dbReference type="Proteomes" id="UP001374893">
    <property type="component" value="Chromosome"/>
</dbReference>
<dbReference type="EMBL" id="AP024702">
    <property type="protein sequence ID" value="BCX50306.1"/>
    <property type="molecule type" value="Genomic_DNA"/>
</dbReference>
<gene>
    <name evidence="2" type="ORF">HAHE_42140</name>
</gene>
<evidence type="ECO:0000313" key="2">
    <source>
        <dbReference type="EMBL" id="BCX50306.1"/>
    </source>
</evidence>
<keyword evidence="3" id="KW-1185">Reference proteome</keyword>
<keyword evidence="1" id="KW-1133">Transmembrane helix</keyword>
<protein>
    <recommendedName>
        <fullName evidence="4">SPW repeat-containing protein</fullName>
    </recommendedName>
</protein>
<reference evidence="2 3" key="1">
    <citation type="submission" date="2021-06" db="EMBL/GenBank/DDBJ databases">
        <title>Complete genome of Haloferula helveola possessing various polysaccharide degrading enzymes.</title>
        <authorList>
            <person name="Takami H."/>
            <person name="Huang C."/>
            <person name="Hamasaki K."/>
        </authorList>
    </citation>
    <scope>NUCLEOTIDE SEQUENCE [LARGE SCALE GENOMIC DNA]</scope>
    <source>
        <strain evidence="2 3">CN-1</strain>
    </source>
</reference>
<feature type="transmembrane region" description="Helical" evidence="1">
    <location>
        <begin position="88"/>
        <end position="106"/>
    </location>
</feature>
<name>A0ABM7REY5_9BACT</name>